<dbReference type="Gene3D" id="3.40.50.720">
    <property type="entry name" value="NAD(P)-binding Rossmann-like Domain"/>
    <property type="match status" value="1"/>
</dbReference>
<keyword evidence="3" id="KW-1133">Transmembrane helix</keyword>
<evidence type="ECO:0000256" key="1">
    <source>
        <dbReference type="ARBA" id="ARBA00023002"/>
    </source>
</evidence>
<dbReference type="SUPFAM" id="SSF51735">
    <property type="entry name" value="NAD(P)-binding Rossmann-fold domains"/>
    <property type="match status" value="1"/>
</dbReference>
<reference evidence="4 5" key="1">
    <citation type="submission" date="2019-12" db="EMBL/GenBank/DDBJ databases">
        <authorList>
            <person name="Floudas D."/>
            <person name="Bentzer J."/>
            <person name="Ahren D."/>
            <person name="Johansson T."/>
            <person name="Persson P."/>
            <person name="Tunlid A."/>
        </authorList>
    </citation>
    <scope>NUCLEOTIDE SEQUENCE [LARGE SCALE GENOMIC DNA]</scope>
    <source>
        <strain evidence="4 5">CBS 102.39</strain>
    </source>
</reference>
<feature type="compositionally biased region" description="Basic and acidic residues" evidence="2">
    <location>
        <begin position="472"/>
        <end position="484"/>
    </location>
</feature>
<feature type="transmembrane region" description="Helical" evidence="3">
    <location>
        <begin position="18"/>
        <end position="35"/>
    </location>
</feature>
<keyword evidence="1" id="KW-0560">Oxidoreductase</keyword>
<evidence type="ECO:0000256" key="3">
    <source>
        <dbReference type="SAM" id="Phobius"/>
    </source>
</evidence>
<dbReference type="AlphaFoldDB" id="A0A8H4QJJ7"/>
<evidence type="ECO:0000256" key="2">
    <source>
        <dbReference type="SAM" id="MobiDB-lite"/>
    </source>
</evidence>
<dbReference type="InterPro" id="IPR036291">
    <property type="entry name" value="NAD(P)-bd_dom_sf"/>
</dbReference>
<organism evidence="4 5">
    <name type="scientific">Agrocybe pediades</name>
    <dbReference type="NCBI Taxonomy" id="84607"/>
    <lineage>
        <taxon>Eukaryota</taxon>
        <taxon>Fungi</taxon>
        <taxon>Dikarya</taxon>
        <taxon>Basidiomycota</taxon>
        <taxon>Agaricomycotina</taxon>
        <taxon>Agaricomycetes</taxon>
        <taxon>Agaricomycetidae</taxon>
        <taxon>Agaricales</taxon>
        <taxon>Agaricineae</taxon>
        <taxon>Strophariaceae</taxon>
        <taxon>Agrocybe</taxon>
    </lineage>
</organism>
<proteinExistence type="predicted"/>
<name>A0A8H4QJJ7_9AGAR</name>
<gene>
    <name evidence="4" type="ORF">D9613_004227</name>
</gene>
<protein>
    <recommendedName>
        <fullName evidence="6">Ketoreductase (KR) domain-containing protein</fullName>
    </recommendedName>
</protein>
<dbReference type="Pfam" id="PF00106">
    <property type="entry name" value="adh_short"/>
    <property type="match status" value="1"/>
</dbReference>
<keyword evidence="3" id="KW-0812">Transmembrane</keyword>
<keyword evidence="5" id="KW-1185">Reference proteome</keyword>
<feature type="compositionally biased region" description="Polar residues" evidence="2">
    <location>
        <begin position="489"/>
        <end position="499"/>
    </location>
</feature>
<evidence type="ECO:0008006" key="6">
    <source>
        <dbReference type="Google" id="ProtNLM"/>
    </source>
</evidence>
<keyword evidence="3" id="KW-0472">Membrane</keyword>
<feature type="region of interest" description="Disordered" evidence="2">
    <location>
        <begin position="416"/>
        <end position="437"/>
    </location>
</feature>
<dbReference type="Proteomes" id="UP000521872">
    <property type="component" value="Unassembled WGS sequence"/>
</dbReference>
<dbReference type="PANTHER" id="PTHR43157">
    <property type="entry name" value="PHOSPHATIDYLINOSITOL-GLYCAN BIOSYNTHESIS CLASS F PROTEIN-RELATED"/>
    <property type="match status" value="1"/>
</dbReference>
<comment type="caution">
    <text evidence="4">The sequence shown here is derived from an EMBL/GenBank/DDBJ whole genome shotgun (WGS) entry which is preliminary data.</text>
</comment>
<accession>A0A8H4QJJ7</accession>
<dbReference type="PANTHER" id="PTHR43157:SF31">
    <property type="entry name" value="PHOSPHATIDYLINOSITOL-GLYCAN BIOSYNTHESIS CLASS F PROTEIN"/>
    <property type="match status" value="1"/>
</dbReference>
<dbReference type="EMBL" id="JAACJL010000057">
    <property type="protein sequence ID" value="KAF4611971.1"/>
    <property type="molecule type" value="Genomic_DNA"/>
</dbReference>
<feature type="transmembrane region" description="Helical" evidence="3">
    <location>
        <begin position="47"/>
        <end position="66"/>
    </location>
</feature>
<dbReference type="GO" id="GO:0016491">
    <property type="term" value="F:oxidoreductase activity"/>
    <property type="evidence" value="ECO:0007669"/>
    <property type="project" value="UniProtKB-KW"/>
</dbReference>
<evidence type="ECO:0000313" key="4">
    <source>
        <dbReference type="EMBL" id="KAF4611971.1"/>
    </source>
</evidence>
<evidence type="ECO:0000313" key="5">
    <source>
        <dbReference type="Proteomes" id="UP000521872"/>
    </source>
</evidence>
<dbReference type="InterPro" id="IPR002347">
    <property type="entry name" value="SDR_fam"/>
</dbReference>
<feature type="region of interest" description="Disordered" evidence="2">
    <location>
        <begin position="472"/>
        <end position="506"/>
    </location>
</feature>
<sequence length="506" mass="55323">MVLHIAEAFATKYFPTKYAVHIAVSILTILVLRAFSQGRKTNRERDLHARVILLTGGFTPLGLTLLQSLAQRGAHVIALSPEPIESPGVAVLVDLIRTTTSNEEIYAEECDLTSPSSIRAFCTKFLTGKDQRLDAIVFAHEHKHIGVPKLFSKRDSSQDQKERDANSLATFLITTLLLPALLVAPAERDIRIINVVNPFYAAAAGLPFSTSFATTKGEEDDKPVLPQSKSIFFQEGKRSLRTIIFTRHLQRVLDALPHGAQAPKAEEGVSAIPVVSSKLQKSNIVAISASPGIDRADTVSSIFNADFMSPTGSYLGLFLYLVLQPLLRIFTKSPVSAIQTILHVLFLPTPFKILANTTSATQKDPKDKATQQGPLDASVLEMPEEVLLPGALYSNCAAIKLGVKIPEELRDKDRQMRAENAKAKEKSKAKGKGKEDLKEEVLDIEDDGQYGGELAGRLVWEEYEVALKIWEKENPGPVEEDKAKAGAAQATSSDSQNPSSEKESVY</sequence>